<dbReference type="AlphaFoldDB" id="A0A1T5A4W0"/>
<dbReference type="EMBL" id="FUYQ01000002">
    <property type="protein sequence ID" value="SKB30024.1"/>
    <property type="molecule type" value="Genomic_DNA"/>
</dbReference>
<evidence type="ECO:0000313" key="4">
    <source>
        <dbReference type="Proteomes" id="UP000190852"/>
    </source>
</evidence>
<dbReference type="InterPro" id="IPR001387">
    <property type="entry name" value="Cro/C1-type_HTH"/>
</dbReference>
<dbReference type="InterPro" id="IPR011051">
    <property type="entry name" value="RmlC_Cupin_sf"/>
</dbReference>
<dbReference type="SUPFAM" id="SSF47413">
    <property type="entry name" value="lambda repressor-like DNA-binding domains"/>
    <property type="match status" value="1"/>
</dbReference>
<dbReference type="PANTHER" id="PTHR46797:SF19">
    <property type="entry name" value="BLL2473 PROTEIN"/>
    <property type="match status" value="1"/>
</dbReference>
<keyword evidence="1" id="KW-0238">DNA-binding</keyword>
<dbReference type="SMART" id="SM00530">
    <property type="entry name" value="HTH_XRE"/>
    <property type="match status" value="1"/>
</dbReference>
<evidence type="ECO:0000313" key="3">
    <source>
        <dbReference type="EMBL" id="SKB30024.1"/>
    </source>
</evidence>
<dbReference type="InterPro" id="IPR013096">
    <property type="entry name" value="Cupin_2"/>
</dbReference>
<dbReference type="SUPFAM" id="SSF51182">
    <property type="entry name" value="RmlC-like cupins"/>
    <property type="match status" value="1"/>
</dbReference>
<dbReference type="PROSITE" id="PS50943">
    <property type="entry name" value="HTH_CROC1"/>
    <property type="match status" value="1"/>
</dbReference>
<dbReference type="PANTHER" id="PTHR46797">
    <property type="entry name" value="HTH-TYPE TRANSCRIPTIONAL REGULATOR"/>
    <property type="match status" value="1"/>
</dbReference>
<dbReference type="InterPro" id="IPR050807">
    <property type="entry name" value="TransReg_Diox_bact_type"/>
</dbReference>
<dbReference type="Gene3D" id="2.60.120.10">
    <property type="entry name" value="Jelly Rolls"/>
    <property type="match status" value="1"/>
</dbReference>
<feature type="domain" description="HTH cro/C1-type" evidence="2">
    <location>
        <begin position="11"/>
        <end position="65"/>
    </location>
</feature>
<evidence type="ECO:0000259" key="2">
    <source>
        <dbReference type="PROSITE" id="PS50943"/>
    </source>
</evidence>
<dbReference type="GO" id="GO:0005829">
    <property type="term" value="C:cytosol"/>
    <property type="evidence" value="ECO:0007669"/>
    <property type="project" value="TreeGrafter"/>
</dbReference>
<dbReference type="InterPro" id="IPR010982">
    <property type="entry name" value="Lambda_DNA-bd_dom_sf"/>
</dbReference>
<dbReference type="Gene3D" id="1.10.260.40">
    <property type="entry name" value="lambda repressor-like DNA-binding domains"/>
    <property type="match status" value="1"/>
</dbReference>
<dbReference type="Proteomes" id="UP000190852">
    <property type="component" value="Unassembled WGS sequence"/>
</dbReference>
<dbReference type="Pfam" id="PF01381">
    <property type="entry name" value="HTH_3"/>
    <property type="match status" value="1"/>
</dbReference>
<dbReference type="RefSeq" id="WP_079682165.1">
    <property type="nucleotide sequence ID" value="NZ_FUYQ01000002.1"/>
</dbReference>
<dbReference type="CDD" id="cd00093">
    <property type="entry name" value="HTH_XRE"/>
    <property type="match status" value="1"/>
</dbReference>
<protein>
    <submittedName>
        <fullName evidence="3">Transcriptional regulator, XRE family with cupin sensor</fullName>
    </submittedName>
</protein>
<name>A0A1T5A4W0_9BACT</name>
<keyword evidence="4" id="KW-1185">Reference proteome</keyword>
<dbReference type="CDD" id="cd02209">
    <property type="entry name" value="cupin_XRE_C"/>
    <property type="match status" value="1"/>
</dbReference>
<organism evidence="3 4">
    <name type="scientific">Parabacteroides chartae</name>
    <dbReference type="NCBI Taxonomy" id="1037355"/>
    <lineage>
        <taxon>Bacteria</taxon>
        <taxon>Pseudomonadati</taxon>
        <taxon>Bacteroidota</taxon>
        <taxon>Bacteroidia</taxon>
        <taxon>Bacteroidales</taxon>
        <taxon>Tannerellaceae</taxon>
        <taxon>Parabacteroides</taxon>
    </lineage>
</organism>
<dbReference type="GO" id="GO:0003700">
    <property type="term" value="F:DNA-binding transcription factor activity"/>
    <property type="evidence" value="ECO:0007669"/>
    <property type="project" value="TreeGrafter"/>
</dbReference>
<evidence type="ECO:0000256" key="1">
    <source>
        <dbReference type="ARBA" id="ARBA00023125"/>
    </source>
</evidence>
<reference evidence="4" key="1">
    <citation type="submission" date="2017-02" db="EMBL/GenBank/DDBJ databases">
        <authorList>
            <person name="Varghese N."/>
            <person name="Submissions S."/>
        </authorList>
    </citation>
    <scope>NUCLEOTIDE SEQUENCE [LARGE SCALE GENOMIC DNA]</scope>
    <source>
        <strain evidence="4">DSM 24967</strain>
    </source>
</reference>
<dbReference type="InterPro" id="IPR014710">
    <property type="entry name" value="RmlC-like_jellyroll"/>
</dbReference>
<dbReference type="GO" id="GO:0003677">
    <property type="term" value="F:DNA binding"/>
    <property type="evidence" value="ECO:0007669"/>
    <property type="project" value="UniProtKB-KW"/>
</dbReference>
<sequence>MGNNKIIGAKIQRIRESKNLTVQEVAERSGLSVDQVERIEGSLDFPSLAPLIKIARVLGVRLGTFLDDQTELGPVICRKQDSNTATESISFSNNATKARKHMEYHSLSKAKSGRHMEPFLIDIASSSGVDFILSTHEGEEFIYVLEGIVEINYGKNTYILEEGDSIYYDSIVAHHVHAGAGSTAKILAVVYTPY</sequence>
<gene>
    <name evidence="3" type="ORF">SAMN05660349_00434</name>
</gene>
<dbReference type="Pfam" id="PF07883">
    <property type="entry name" value="Cupin_2"/>
    <property type="match status" value="1"/>
</dbReference>
<accession>A0A1T5A4W0</accession>
<proteinExistence type="predicted"/>